<protein>
    <submittedName>
        <fullName evidence="1">Uncharacterized protein</fullName>
    </submittedName>
</protein>
<evidence type="ECO:0000313" key="2">
    <source>
        <dbReference type="Proteomes" id="UP000186922"/>
    </source>
</evidence>
<dbReference type="EMBL" id="BDGG01000004">
    <property type="protein sequence ID" value="GAU97251.1"/>
    <property type="molecule type" value="Genomic_DNA"/>
</dbReference>
<evidence type="ECO:0000313" key="1">
    <source>
        <dbReference type="EMBL" id="GAU97251.1"/>
    </source>
</evidence>
<organism evidence="1 2">
    <name type="scientific">Ramazzottius varieornatus</name>
    <name type="common">Water bear</name>
    <name type="synonym">Tardigrade</name>
    <dbReference type="NCBI Taxonomy" id="947166"/>
    <lineage>
        <taxon>Eukaryota</taxon>
        <taxon>Metazoa</taxon>
        <taxon>Ecdysozoa</taxon>
        <taxon>Tardigrada</taxon>
        <taxon>Eutardigrada</taxon>
        <taxon>Parachela</taxon>
        <taxon>Hypsibioidea</taxon>
        <taxon>Ramazzottiidae</taxon>
        <taxon>Ramazzottius</taxon>
    </lineage>
</organism>
<keyword evidence="2" id="KW-1185">Reference proteome</keyword>
<sequence>MDHITREHKIHAATYLEIEVNKVVRARNEWSLVIKACRWNILNRE</sequence>
<comment type="caution">
    <text evidence="1">The sequence shown here is derived from an EMBL/GenBank/DDBJ whole genome shotgun (WGS) entry which is preliminary data.</text>
</comment>
<dbReference type="AlphaFoldDB" id="A0A1D1V6D6"/>
<reference evidence="1 2" key="1">
    <citation type="journal article" date="2016" name="Nat. Commun.">
        <title>Extremotolerant tardigrade genome and improved radiotolerance of human cultured cells by tardigrade-unique protein.</title>
        <authorList>
            <person name="Hashimoto T."/>
            <person name="Horikawa D.D."/>
            <person name="Saito Y."/>
            <person name="Kuwahara H."/>
            <person name="Kozuka-Hata H."/>
            <person name="Shin-I T."/>
            <person name="Minakuchi Y."/>
            <person name="Ohishi K."/>
            <person name="Motoyama A."/>
            <person name="Aizu T."/>
            <person name="Enomoto A."/>
            <person name="Kondo K."/>
            <person name="Tanaka S."/>
            <person name="Hara Y."/>
            <person name="Koshikawa S."/>
            <person name="Sagara H."/>
            <person name="Miura T."/>
            <person name="Yokobori S."/>
            <person name="Miyagawa K."/>
            <person name="Suzuki Y."/>
            <person name="Kubo T."/>
            <person name="Oyama M."/>
            <person name="Kohara Y."/>
            <person name="Fujiyama A."/>
            <person name="Arakawa K."/>
            <person name="Katayama T."/>
            <person name="Toyoda A."/>
            <person name="Kunieda T."/>
        </authorList>
    </citation>
    <scope>NUCLEOTIDE SEQUENCE [LARGE SCALE GENOMIC DNA]</scope>
    <source>
        <strain evidence="1 2">YOKOZUNA-1</strain>
    </source>
</reference>
<accession>A0A1D1V6D6</accession>
<gene>
    <name evidence="1" type="primary">RvY_08578-1</name>
    <name evidence="1" type="synonym">RvY_08578.1</name>
    <name evidence="1" type="ORF">RvY_08578</name>
</gene>
<proteinExistence type="predicted"/>
<dbReference type="Proteomes" id="UP000186922">
    <property type="component" value="Unassembled WGS sequence"/>
</dbReference>
<name>A0A1D1V6D6_RAMVA</name>